<feature type="domain" description="HTH gntR-type" evidence="5">
    <location>
        <begin position="1"/>
        <end position="69"/>
    </location>
</feature>
<dbReference type="PANTHER" id="PTHR44846:SF5">
    <property type="entry name" value="HTH-TYPE TRANSCRIPTIONAL REGULATOR GMUR"/>
    <property type="match status" value="1"/>
</dbReference>
<keyword evidence="1" id="KW-0678">Repressor</keyword>
<dbReference type="Gene3D" id="1.10.10.10">
    <property type="entry name" value="Winged helix-like DNA-binding domain superfamily/Winged helix DNA-binding domain"/>
    <property type="match status" value="1"/>
</dbReference>
<reference evidence="6" key="1">
    <citation type="submission" date="2024-06" db="EMBL/GenBank/DDBJ databases">
        <title>Complete genome sequence of Streptococcus sp. KHUD_010.</title>
        <authorList>
            <person name="Lee J.-H."/>
            <person name="Moon J.-H."/>
        </authorList>
    </citation>
    <scope>NUCLEOTIDE SEQUENCE</scope>
    <source>
        <strain evidence="6">KHUD_010</strain>
    </source>
</reference>
<dbReference type="FunFam" id="3.40.1410.10:FF:000008">
    <property type="entry name" value="Transcriptional regulator, GntR family"/>
    <property type="match status" value="1"/>
</dbReference>
<sequence length="237" mass="26854">MQKYNYIAGVVRKKIIDGDYEINQKLPSEKELGAEFSASKLTIKKALDILVSEGLIIKRRGAGTFVKSLSVDEMERLIIDNQMRGTTAFNPGKTVTSKVLDFSVIPAPEKVSKKLNIAEKSFVYEIYRVRLVEEQPTVMEKMYMPIDLIVGLKKEDIEGSIYEYIEEKLGLTIQSGHRTITVRKVTDFEAEELNLEQGDPVAVAEQTGYLSTGVPFEYSISVHRYDQFSVEMMLTHN</sequence>
<dbReference type="InterPro" id="IPR011663">
    <property type="entry name" value="UTRA"/>
</dbReference>
<dbReference type="SMART" id="SM00866">
    <property type="entry name" value="UTRA"/>
    <property type="match status" value="1"/>
</dbReference>
<dbReference type="InterPro" id="IPR050679">
    <property type="entry name" value="Bact_HTH_transcr_reg"/>
</dbReference>
<evidence type="ECO:0000256" key="2">
    <source>
        <dbReference type="ARBA" id="ARBA00023015"/>
    </source>
</evidence>
<dbReference type="InterPro" id="IPR028978">
    <property type="entry name" value="Chorismate_lyase_/UTRA_dom_sf"/>
</dbReference>
<accession>A0AAU7PWE6</accession>
<evidence type="ECO:0000256" key="3">
    <source>
        <dbReference type="ARBA" id="ARBA00023125"/>
    </source>
</evidence>
<evidence type="ECO:0000256" key="1">
    <source>
        <dbReference type="ARBA" id="ARBA00022491"/>
    </source>
</evidence>
<keyword evidence="2" id="KW-0805">Transcription regulation</keyword>
<dbReference type="GO" id="GO:0003677">
    <property type="term" value="F:DNA binding"/>
    <property type="evidence" value="ECO:0007669"/>
    <property type="project" value="UniProtKB-KW"/>
</dbReference>
<dbReference type="Gene3D" id="3.40.1410.10">
    <property type="entry name" value="Chorismate lyase-like"/>
    <property type="match status" value="1"/>
</dbReference>
<organism evidence="6">
    <name type="scientific">Streptococcus sp. KHUD_010</name>
    <dbReference type="NCBI Taxonomy" id="3157339"/>
    <lineage>
        <taxon>Bacteria</taxon>
        <taxon>Bacillati</taxon>
        <taxon>Bacillota</taxon>
        <taxon>Bacilli</taxon>
        <taxon>Lactobacillales</taxon>
        <taxon>Streptococcaceae</taxon>
        <taxon>Streptococcus</taxon>
    </lineage>
</organism>
<dbReference type="InterPro" id="IPR036390">
    <property type="entry name" value="WH_DNA-bd_sf"/>
</dbReference>
<dbReference type="PROSITE" id="PS50949">
    <property type="entry name" value="HTH_GNTR"/>
    <property type="match status" value="1"/>
</dbReference>
<evidence type="ECO:0000259" key="5">
    <source>
        <dbReference type="PROSITE" id="PS50949"/>
    </source>
</evidence>
<keyword evidence="3" id="KW-0238">DNA-binding</keyword>
<dbReference type="PANTHER" id="PTHR44846">
    <property type="entry name" value="MANNOSYL-D-GLYCERATE TRANSPORT/METABOLISM SYSTEM REPRESSOR MNGR-RELATED"/>
    <property type="match status" value="1"/>
</dbReference>
<dbReference type="PRINTS" id="PR00035">
    <property type="entry name" value="HTHGNTR"/>
</dbReference>
<dbReference type="Pfam" id="PF07702">
    <property type="entry name" value="UTRA"/>
    <property type="match status" value="1"/>
</dbReference>
<dbReference type="SUPFAM" id="SSF46785">
    <property type="entry name" value="Winged helix' DNA-binding domain"/>
    <property type="match status" value="1"/>
</dbReference>
<evidence type="ECO:0000256" key="4">
    <source>
        <dbReference type="ARBA" id="ARBA00023163"/>
    </source>
</evidence>
<evidence type="ECO:0000313" key="6">
    <source>
        <dbReference type="EMBL" id="XBS56709.1"/>
    </source>
</evidence>
<dbReference type="EMBL" id="CP157941">
    <property type="protein sequence ID" value="XBS56709.1"/>
    <property type="molecule type" value="Genomic_DNA"/>
</dbReference>
<protein>
    <submittedName>
        <fullName evidence="6">GntR family transcriptional regulator</fullName>
    </submittedName>
</protein>
<dbReference type="CDD" id="cd07377">
    <property type="entry name" value="WHTH_GntR"/>
    <property type="match status" value="1"/>
</dbReference>
<dbReference type="RefSeq" id="WP_049512572.1">
    <property type="nucleotide sequence ID" value="NZ_CP157941.1"/>
</dbReference>
<dbReference type="GO" id="GO:0045892">
    <property type="term" value="P:negative regulation of DNA-templated transcription"/>
    <property type="evidence" value="ECO:0007669"/>
    <property type="project" value="TreeGrafter"/>
</dbReference>
<dbReference type="InterPro" id="IPR036388">
    <property type="entry name" value="WH-like_DNA-bd_sf"/>
</dbReference>
<keyword evidence="4" id="KW-0804">Transcription</keyword>
<dbReference type="SUPFAM" id="SSF64288">
    <property type="entry name" value="Chorismate lyase-like"/>
    <property type="match status" value="1"/>
</dbReference>
<dbReference type="InterPro" id="IPR000524">
    <property type="entry name" value="Tscrpt_reg_HTH_GntR"/>
</dbReference>
<gene>
    <name evidence="6" type="ORF">ABKA15_06710</name>
</gene>
<proteinExistence type="predicted"/>
<dbReference type="AlphaFoldDB" id="A0AAU7PWE6"/>
<dbReference type="SMART" id="SM00345">
    <property type="entry name" value="HTH_GNTR"/>
    <property type="match status" value="1"/>
</dbReference>
<dbReference type="GO" id="GO:0003700">
    <property type="term" value="F:DNA-binding transcription factor activity"/>
    <property type="evidence" value="ECO:0007669"/>
    <property type="project" value="InterPro"/>
</dbReference>
<name>A0AAU7PWE6_9STRE</name>
<dbReference type="Pfam" id="PF00392">
    <property type="entry name" value="GntR"/>
    <property type="match status" value="1"/>
</dbReference>